<evidence type="ECO:0000259" key="1">
    <source>
        <dbReference type="Pfam" id="PF03184"/>
    </source>
</evidence>
<feature type="domain" description="DDE-1" evidence="1">
    <location>
        <begin position="3"/>
        <end position="97"/>
    </location>
</feature>
<dbReference type="InterPro" id="IPR004875">
    <property type="entry name" value="DDE_SF_endonuclease_dom"/>
</dbReference>
<evidence type="ECO:0000313" key="2">
    <source>
        <dbReference type="EMBL" id="KAJ4449657.1"/>
    </source>
</evidence>
<accession>A0ABQ8TVF7</accession>
<sequence length="152" mass="17772">MKKRKLFVTGKSKNPRRFKHVKILLAHYNTNRKSWMTSNLFETELRCWNKELRTQKRKILLHVDNCPAHPELEGLESIKLVFFPANTTSLLQPMDQREYATTDDDTVTTDDDIVREVKNAEKEEDKEEENDEISEVSIPTVSEVLDAIRVVN</sequence>
<comment type="caution">
    <text evidence="2">The sequence shown here is derived from an EMBL/GenBank/DDBJ whole genome shotgun (WGS) entry which is preliminary data.</text>
</comment>
<keyword evidence="3" id="KW-1185">Reference proteome</keyword>
<dbReference type="PANTHER" id="PTHR19303:SF73">
    <property type="entry name" value="PROTEIN PDC2"/>
    <property type="match status" value="1"/>
</dbReference>
<dbReference type="EMBL" id="JAJSOF020000003">
    <property type="protein sequence ID" value="KAJ4449657.1"/>
    <property type="molecule type" value="Genomic_DNA"/>
</dbReference>
<proteinExistence type="predicted"/>
<protein>
    <recommendedName>
        <fullName evidence="1">DDE-1 domain-containing protein</fullName>
    </recommendedName>
</protein>
<dbReference type="Pfam" id="PF03184">
    <property type="entry name" value="DDE_1"/>
    <property type="match status" value="1"/>
</dbReference>
<dbReference type="Proteomes" id="UP001148838">
    <property type="component" value="Unassembled WGS sequence"/>
</dbReference>
<dbReference type="InterPro" id="IPR050863">
    <property type="entry name" value="CenT-Element_Derived"/>
</dbReference>
<organism evidence="2 3">
    <name type="scientific">Periplaneta americana</name>
    <name type="common">American cockroach</name>
    <name type="synonym">Blatta americana</name>
    <dbReference type="NCBI Taxonomy" id="6978"/>
    <lineage>
        <taxon>Eukaryota</taxon>
        <taxon>Metazoa</taxon>
        <taxon>Ecdysozoa</taxon>
        <taxon>Arthropoda</taxon>
        <taxon>Hexapoda</taxon>
        <taxon>Insecta</taxon>
        <taxon>Pterygota</taxon>
        <taxon>Neoptera</taxon>
        <taxon>Polyneoptera</taxon>
        <taxon>Dictyoptera</taxon>
        <taxon>Blattodea</taxon>
        <taxon>Blattoidea</taxon>
        <taxon>Blattidae</taxon>
        <taxon>Blattinae</taxon>
        <taxon>Periplaneta</taxon>
    </lineage>
</organism>
<gene>
    <name evidence="2" type="ORF">ANN_01061</name>
</gene>
<name>A0ABQ8TVF7_PERAM</name>
<evidence type="ECO:0000313" key="3">
    <source>
        <dbReference type="Proteomes" id="UP001148838"/>
    </source>
</evidence>
<reference evidence="2 3" key="1">
    <citation type="journal article" date="2022" name="Allergy">
        <title>Genome assembly and annotation of Periplaneta americana reveal a comprehensive cockroach allergen profile.</title>
        <authorList>
            <person name="Wang L."/>
            <person name="Xiong Q."/>
            <person name="Saelim N."/>
            <person name="Wang L."/>
            <person name="Nong W."/>
            <person name="Wan A.T."/>
            <person name="Shi M."/>
            <person name="Liu X."/>
            <person name="Cao Q."/>
            <person name="Hui J.H.L."/>
            <person name="Sookrung N."/>
            <person name="Leung T.F."/>
            <person name="Tungtrongchitr A."/>
            <person name="Tsui S.K.W."/>
        </authorList>
    </citation>
    <scope>NUCLEOTIDE SEQUENCE [LARGE SCALE GENOMIC DNA]</scope>
    <source>
        <strain evidence="2">PWHHKU_190912</strain>
    </source>
</reference>
<dbReference type="PANTHER" id="PTHR19303">
    <property type="entry name" value="TRANSPOSON"/>
    <property type="match status" value="1"/>
</dbReference>